<dbReference type="STRING" id="264951.A0A443HZG7"/>
<name>A0A443HZG7_BYSSP</name>
<gene>
    <name evidence="2" type="ORF">C8Q69DRAFT_221754</name>
</gene>
<dbReference type="GeneID" id="39595580"/>
<protein>
    <submittedName>
        <fullName evidence="2">Uncharacterized protein</fullName>
    </submittedName>
</protein>
<feature type="region of interest" description="Disordered" evidence="1">
    <location>
        <begin position="1"/>
        <end position="49"/>
    </location>
</feature>
<reference evidence="2 3" key="1">
    <citation type="journal article" date="2018" name="Front. Microbiol.">
        <title>Genomic and genetic insights into a cosmopolitan fungus, Paecilomyces variotii (Eurotiales).</title>
        <authorList>
            <person name="Urquhart A.S."/>
            <person name="Mondo S.J."/>
            <person name="Makela M.R."/>
            <person name="Hane J.K."/>
            <person name="Wiebenga A."/>
            <person name="He G."/>
            <person name="Mihaltcheva S."/>
            <person name="Pangilinan J."/>
            <person name="Lipzen A."/>
            <person name="Barry K."/>
            <person name="de Vries R.P."/>
            <person name="Grigoriev I.V."/>
            <person name="Idnurm A."/>
        </authorList>
    </citation>
    <scope>NUCLEOTIDE SEQUENCE [LARGE SCALE GENOMIC DNA]</scope>
    <source>
        <strain evidence="2 3">CBS 101075</strain>
    </source>
</reference>
<proteinExistence type="predicted"/>
<sequence>MMQTTGIEKTSDYDEELVSRDDISEHSSSKALSPGISESAPGAQNDRFDLENTLENLHECSWEVLQEKFSTAMETHAQAEQELRDQTAKLLEVFMTWSQVAVSYDEDRAFKRFKTRMQHVQNSETKLEDKKKHYANVVKAFESALALLEG</sequence>
<feature type="compositionally biased region" description="Basic and acidic residues" evidence="1">
    <location>
        <begin position="9"/>
        <end position="28"/>
    </location>
</feature>
<evidence type="ECO:0000313" key="3">
    <source>
        <dbReference type="Proteomes" id="UP000283841"/>
    </source>
</evidence>
<dbReference type="Proteomes" id="UP000283841">
    <property type="component" value="Unassembled WGS sequence"/>
</dbReference>
<dbReference type="AlphaFoldDB" id="A0A443HZG7"/>
<evidence type="ECO:0000256" key="1">
    <source>
        <dbReference type="SAM" id="MobiDB-lite"/>
    </source>
</evidence>
<evidence type="ECO:0000313" key="2">
    <source>
        <dbReference type="EMBL" id="RWQ97237.1"/>
    </source>
</evidence>
<dbReference type="EMBL" id="RCNU01000003">
    <property type="protein sequence ID" value="RWQ97237.1"/>
    <property type="molecule type" value="Genomic_DNA"/>
</dbReference>
<keyword evidence="3" id="KW-1185">Reference proteome</keyword>
<organism evidence="2 3">
    <name type="scientific">Byssochlamys spectabilis</name>
    <name type="common">Paecilomyces variotii</name>
    <dbReference type="NCBI Taxonomy" id="264951"/>
    <lineage>
        <taxon>Eukaryota</taxon>
        <taxon>Fungi</taxon>
        <taxon>Dikarya</taxon>
        <taxon>Ascomycota</taxon>
        <taxon>Pezizomycotina</taxon>
        <taxon>Eurotiomycetes</taxon>
        <taxon>Eurotiomycetidae</taxon>
        <taxon>Eurotiales</taxon>
        <taxon>Thermoascaceae</taxon>
        <taxon>Paecilomyces</taxon>
    </lineage>
</organism>
<dbReference type="RefSeq" id="XP_028486882.1">
    <property type="nucleotide sequence ID" value="XM_028626303.1"/>
</dbReference>
<comment type="caution">
    <text evidence="2">The sequence shown here is derived from an EMBL/GenBank/DDBJ whole genome shotgun (WGS) entry which is preliminary data.</text>
</comment>
<dbReference type="VEuPathDB" id="FungiDB:C8Q69DRAFT_221754"/>
<accession>A0A443HZG7</accession>